<dbReference type="InterPro" id="IPR035986">
    <property type="entry name" value="PKD_dom_sf"/>
</dbReference>
<keyword evidence="3" id="KW-1185">Reference proteome</keyword>
<organism evidence="2 3">
    <name type="scientific">Methanorbis furvi</name>
    <dbReference type="NCBI Taxonomy" id="3028299"/>
    <lineage>
        <taxon>Archaea</taxon>
        <taxon>Methanobacteriati</taxon>
        <taxon>Methanobacteriota</taxon>
        <taxon>Stenosarchaea group</taxon>
        <taxon>Methanomicrobia</taxon>
        <taxon>Methanomicrobiales</taxon>
        <taxon>Methanocorpusculaceae</taxon>
        <taxon>Methanorbis</taxon>
    </lineage>
</organism>
<dbReference type="RefSeq" id="WP_338094803.1">
    <property type="nucleotide sequence ID" value="NZ_JAWDKA010000009.1"/>
</dbReference>
<evidence type="ECO:0000259" key="1">
    <source>
        <dbReference type="PROSITE" id="PS50093"/>
    </source>
</evidence>
<dbReference type="Proteomes" id="UP001273136">
    <property type="component" value="Unassembled WGS sequence"/>
</dbReference>
<dbReference type="InterPro" id="IPR013783">
    <property type="entry name" value="Ig-like_fold"/>
</dbReference>
<dbReference type="InterPro" id="IPR000601">
    <property type="entry name" value="PKD_dom"/>
</dbReference>
<gene>
    <name evidence="2" type="ORF">McpAg1_16220</name>
</gene>
<accession>A0AAE4SB52</accession>
<dbReference type="EMBL" id="JAWDKA010000009">
    <property type="protein sequence ID" value="MDV0442383.1"/>
    <property type="molecule type" value="Genomic_DNA"/>
</dbReference>
<dbReference type="AlphaFoldDB" id="A0AAE4SB52"/>
<evidence type="ECO:0000313" key="3">
    <source>
        <dbReference type="Proteomes" id="UP001273136"/>
    </source>
</evidence>
<dbReference type="SMART" id="SM00089">
    <property type="entry name" value="PKD"/>
    <property type="match status" value="1"/>
</dbReference>
<feature type="domain" description="PKD" evidence="1">
    <location>
        <begin position="24"/>
        <end position="89"/>
    </location>
</feature>
<protein>
    <recommendedName>
        <fullName evidence="1">PKD domain-containing protein</fullName>
    </recommendedName>
</protein>
<dbReference type="InterPro" id="IPR022409">
    <property type="entry name" value="PKD/Chitinase_dom"/>
</dbReference>
<dbReference type="PROSITE" id="PS50093">
    <property type="entry name" value="PKD"/>
    <property type="match status" value="1"/>
</dbReference>
<dbReference type="Pfam" id="PF18911">
    <property type="entry name" value="PKD_4"/>
    <property type="match status" value="1"/>
</dbReference>
<sequence>MKKYVILCAILLTTAVFVIPASAAITAHFEFSVDSSNPMTIHFTDKSTGNPGNWFWTFNDGGAISNERNPTHTFSGEGDFRVALVASDANYGNENTAMKFIKVTRSGVTEDNSGSSSSSGSSSGGSSGGFSMPALSFGGITIPNPLDLIDEYIKLIRVMIIPANYKI</sequence>
<dbReference type="SUPFAM" id="SSF49299">
    <property type="entry name" value="PKD domain"/>
    <property type="match status" value="1"/>
</dbReference>
<name>A0AAE4SB52_9EURY</name>
<proteinExistence type="predicted"/>
<dbReference type="CDD" id="cd00146">
    <property type="entry name" value="PKD"/>
    <property type="match status" value="1"/>
</dbReference>
<reference evidence="2" key="1">
    <citation type="submission" date="2023-06" db="EMBL/GenBank/DDBJ databases">
        <title>Genome sequence of Methancorpusculaceae sp. Ag1.</title>
        <authorList>
            <person name="Protasov E."/>
            <person name="Platt K."/>
            <person name="Poehlein A."/>
            <person name="Daniel R."/>
            <person name="Brune A."/>
        </authorList>
    </citation>
    <scope>NUCLEOTIDE SEQUENCE</scope>
    <source>
        <strain evidence="2">Ag1</strain>
    </source>
</reference>
<comment type="caution">
    <text evidence="2">The sequence shown here is derived from an EMBL/GenBank/DDBJ whole genome shotgun (WGS) entry which is preliminary data.</text>
</comment>
<evidence type="ECO:0000313" key="2">
    <source>
        <dbReference type="EMBL" id="MDV0442383.1"/>
    </source>
</evidence>
<dbReference type="Gene3D" id="2.60.40.10">
    <property type="entry name" value="Immunoglobulins"/>
    <property type="match status" value="1"/>
</dbReference>